<organism evidence="4 5">
    <name type="scientific">Aphanomyces stellatus</name>
    <dbReference type="NCBI Taxonomy" id="120398"/>
    <lineage>
        <taxon>Eukaryota</taxon>
        <taxon>Sar</taxon>
        <taxon>Stramenopiles</taxon>
        <taxon>Oomycota</taxon>
        <taxon>Saprolegniomycetes</taxon>
        <taxon>Saprolegniales</taxon>
        <taxon>Verrucalvaceae</taxon>
        <taxon>Aphanomyces</taxon>
    </lineage>
</organism>
<feature type="region of interest" description="Disordered" evidence="1">
    <location>
        <begin position="724"/>
        <end position="751"/>
    </location>
</feature>
<sequence>MVDQSFLFDVLGEMNMGPSFLSWVRLLYASPVAHLIFNGALGPAIRPTCGVKQGCPLSCLLSVLYIEPLGAMLRQHPHLGMTTPDGDTITSIFFADDSNLLSKDLPAAVEQLAIVEEFCAVSGARLNQAKCQTLVLNGHLDPEDTDGGGLLNIVPSGQPIKYLGVMFGHNLPQGAQVNFINERFMACFQQWGCRARTLQGRRLLANTVILSLLWHVTKATPVPPETVDTWQSMLCRYILGRKTLRMHKYRPLVAPPLQFDIELGLGLPHVASKLRAQRLQLLQRAMAPAAADPPLWQPLVLRQFERSMGRLHRESDPFDFLMYLPHHRSKWLMLWELHPLWHDVWTHWSVVSMDRRIRLPLSLATTMNLPVWLTTYEPTMVNGKHTGTIVDAPSIRRWCSHGVANRLRCLGDIAAVHGRWPSRSKFIVMMSQGNPAAPVHLGRDGRMCRAPVRRSGMVYNHLTAVYHQVHRPHQAGPPTPPVALAARHAFYGMVKGVPIPFELWPRDMVIALGYFAPATPVGHPMTSTTRTTTAALRGYVRRVRWTCRLPPLVHGDVWLRLLYHKLPVNCRFANLQVERPDAICCTYGCVQVETQRHAFHEWATISPVWTFHQDAWSRFGVSFSLLAISDLDRFSVNANGDRLKGAIKTLWTLLTAATLHLIWTQHNLVQYEDAGTLPPRAWTELSFLGWMASVRRGSASKTPTVPSAPRLSMSSLPYAFKAATARSGPSTPTPCSSRRPPPSTYHIGTSR</sequence>
<dbReference type="Proteomes" id="UP000332933">
    <property type="component" value="Unassembled WGS sequence"/>
</dbReference>
<dbReference type="Pfam" id="PF00078">
    <property type="entry name" value="RVT_1"/>
    <property type="match status" value="1"/>
</dbReference>
<protein>
    <submittedName>
        <fullName evidence="4">Aste57867_3322 protein</fullName>
    </submittedName>
</protein>
<dbReference type="EMBL" id="CAADRA010000560">
    <property type="protein sequence ID" value="VFT80492.1"/>
    <property type="molecule type" value="Genomic_DNA"/>
</dbReference>
<evidence type="ECO:0000313" key="4">
    <source>
        <dbReference type="EMBL" id="VFT80492.1"/>
    </source>
</evidence>
<evidence type="ECO:0000259" key="2">
    <source>
        <dbReference type="PROSITE" id="PS50878"/>
    </source>
</evidence>
<dbReference type="OrthoDB" id="78374at2759"/>
<accession>A0A485KB61</accession>
<gene>
    <name evidence="4" type="primary">Aste57867_3322</name>
    <name evidence="3" type="ORF">As57867_003312</name>
    <name evidence="4" type="ORF">ASTE57867_3322</name>
</gene>
<name>A0A485KB61_9STRA</name>
<evidence type="ECO:0000313" key="5">
    <source>
        <dbReference type="Proteomes" id="UP000332933"/>
    </source>
</evidence>
<dbReference type="InterPro" id="IPR000477">
    <property type="entry name" value="RT_dom"/>
</dbReference>
<reference evidence="4 5" key="1">
    <citation type="submission" date="2019-03" db="EMBL/GenBank/DDBJ databases">
        <authorList>
            <person name="Gaulin E."/>
            <person name="Dumas B."/>
        </authorList>
    </citation>
    <scope>NUCLEOTIDE SEQUENCE [LARGE SCALE GENOMIC DNA]</scope>
    <source>
        <strain evidence="4">CBS 568.67</strain>
    </source>
</reference>
<feature type="domain" description="Reverse transcriptase" evidence="2">
    <location>
        <begin position="1"/>
        <end position="167"/>
    </location>
</feature>
<dbReference type="SUPFAM" id="SSF56672">
    <property type="entry name" value="DNA/RNA polymerases"/>
    <property type="match status" value="1"/>
</dbReference>
<dbReference type="AlphaFoldDB" id="A0A485KB61"/>
<evidence type="ECO:0000256" key="1">
    <source>
        <dbReference type="SAM" id="MobiDB-lite"/>
    </source>
</evidence>
<proteinExistence type="predicted"/>
<dbReference type="PANTHER" id="PTHR19446">
    <property type="entry name" value="REVERSE TRANSCRIPTASES"/>
    <property type="match status" value="1"/>
</dbReference>
<keyword evidence="5" id="KW-1185">Reference proteome</keyword>
<dbReference type="PROSITE" id="PS50878">
    <property type="entry name" value="RT_POL"/>
    <property type="match status" value="1"/>
</dbReference>
<evidence type="ECO:0000313" key="3">
    <source>
        <dbReference type="EMBL" id="KAF0715550.1"/>
    </source>
</evidence>
<feature type="compositionally biased region" description="Low complexity" evidence="1">
    <location>
        <begin position="726"/>
        <end position="738"/>
    </location>
</feature>
<dbReference type="EMBL" id="VJMH01000560">
    <property type="protein sequence ID" value="KAF0715550.1"/>
    <property type="molecule type" value="Genomic_DNA"/>
</dbReference>
<dbReference type="InterPro" id="IPR043502">
    <property type="entry name" value="DNA/RNA_pol_sf"/>
</dbReference>
<reference evidence="3" key="2">
    <citation type="submission" date="2019-06" db="EMBL/GenBank/DDBJ databases">
        <title>Genomics analysis of Aphanomyces spp. identifies a new class of oomycete effector associated with host adaptation.</title>
        <authorList>
            <person name="Gaulin E."/>
        </authorList>
    </citation>
    <scope>NUCLEOTIDE SEQUENCE</scope>
    <source>
        <strain evidence="3">CBS 578.67</strain>
    </source>
</reference>